<name>A0A975ZWJ0_9BURK</name>
<protein>
    <submittedName>
        <fullName evidence="1">Uncharacterized protein</fullName>
    </submittedName>
</protein>
<reference evidence="1 2" key="1">
    <citation type="submission" date="2018-01" db="EMBL/GenBank/DDBJ databases">
        <authorList>
            <person name="Clerissi C."/>
        </authorList>
    </citation>
    <scope>NUCLEOTIDE SEQUENCE [LARGE SCALE GENOMIC DNA]</scope>
    <source>
        <strain evidence="1">Cupriavidus taiwanensis LMG 19430</strain>
    </source>
</reference>
<accession>A0A975ZWJ0</accession>
<sequence length="87" mass="9539">MRCSLGALHGGRFKFCTPTIRGHCTAKMPAGPLEVAIRCPKHPFAIPKLFATQHADGSMRNKSGTFSHAPIRRCALHNSMFPFVSMT</sequence>
<dbReference type="Proteomes" id="UP000257016">
    <property type="component" value="Unassembled WGS sequence"/>
</dbReference>
<dbReference type="EMBL" id="OFSN01000001">
    <property type="protein sequence ID" value="SOY41334.1"/>
    <property type="molecule type" value="Genomic_DNA"/>
</dbReference>
<proteinExistence type="predicted"/>
<organism evidence="1 2">
    <name type="scientific">Cupriavidus taiwanensis</name>
    <dbReference type="NCBI Taxonomy" id="164546"/>
    <lineage>
        <taxon>Bacteria</taxon>
        <taxon>Pseudomonadati</taxon>
        <taxon>Pseudomonadota</taxon>
        <taxon>Betaproteobacteria</taxon>
        <taxon>Burkholderiales</taxon>
        <taxon>Burkholderiaceae</taxon>
        <taxon>Cupriavidus</taxon>
    </lineage>
</organism>
<dbReference type="AlphaFoldDB" id="A0A975ZWJ0"/>
<comment type="caution">
    <text evidence="1">The sequence shown here is derived from an EMBL/GenBank/DDBJ whole genome shotgun (WGS) entry which is preliminary data.</text>
</comment>
<evidence type="ECO:0000313" key="1">
    <source>
        <dbReference type="EMBL" id="SOY41334.1"/>
    </source>
</evidence>
<evidence type="ECO:0000313" key="2">
    <source>
        <dbReference type="Proteomes" id="UP000257016"/>
    </source>
</evidence>
<gene>
    <name evidence="1" type="ORF">CBM2586_A11012</name>
</gene>